<evidence type="ECO:0000313" key="5">
    <source>
        <dbReference type="Proteomes" id="UP000780801"/>
    </source>
</evidence>
<reference evidence="4" key="1">
    <citation type="journal article" date="2020" name="Fungal Divers.">
        <title>Resolving the Mortierellaceae phylogeny through synthesis of multi-gene phylogenetics and phylogenomics.</title>
        <authorList>
            <person name="Vandepol N."/>
            <person name="Liber J."/>
            <person name="Desiro A."/>
            <person name="Na H."/>
            <person name="Kennedy M."/>
            <person name="Barry K."/>
            <person name="Grigoriev I.V."/>
            <person name="Miller A.N."/>
            <person name="O'Donnell K."/>
            <person name="Stajich J.E."/>
            <person name="Bonito G."/>
        </authorList>
    </citation>
    <scope>NUCLEOTIDE SEQUENCE</scope>
    <source>
        <strain evidence="4">KOD1015</strain>
    </source>
</reference>
<keyword evidence="2" id="KW-0560">Oxidoreductase</keyword>
<dbReference type="OrthoDB" id="419183at2759"/>
<dbReference type="GO" id="GO:0006102">
    <property type="term" value="P:isocitrate metabolic process"/>
    <property type="evidence" value="ECO:0007669"/>
    <property type="project" value="TreeGrafter"/>
</dbReference>
<dbReference type="GO" id="GO:0006099">
    <property type="term" value="P:tricarboxylic acid cycle"/>
    <property type="evidence" value="ECO:0007669"/>
    <property type="project" value="TreeGrafter"/>
</dbReference>
<gene>
    <name evidence="4" type="primary">IDH2_1</name>
    <name evidence="4" type="ORF">BGW38_005285</name>
</gene>
<keyword evidence="5" id="KW-1185">Reference proteome</keyword>
<dbReference type="GO" id="GO:0005739">
    <property type="term" value="C:mitochondrion"/>
    <property type="evidence" value="ECO:0007669"/>
    <property type="project" value="TreeGrafter"/>
</dbReference>
<dbReference type="InterPro" id="IPR024084">
    <property type="entry name" value="IsoPropMal-DH-like_dom"/>
</dbReference>
<dbReference type="AlphaFoldDB" id="A0A9P6G039"/>
<dbReference type="Proteomes" id="UP000780801">
    <property type="component" value="Unassembled WGS sequence"/>
</dbReference>
<dbReference type="Pfam" id="PF00180">
    <property type="entry name" value="Iso_dh"/>
    <property type="match status" value="1"/>
</dbReference>
<evidence type="ECO:0000256" key="2">
    <source>
        <dbReference type="ARBA" id="ARBA00023002"/>
    </source>
</evidence>
<comment type="caution">
    <text evidence="4">The sequence shown here is derived from an EMBL/GenBank/DDBJ whole genome shotgun (WGS) entry which is preliminary data.</text>
</comment>
<sequence length="74" mass="8131">MGGISLVTLPYRERRVFALLFSSVLMLRHMGLSQHAEQIERATLKVIADGKVLTGDLGGRSTNTEFTNAIISEL</sequence>
<dbReference type="SUPFAM" id="SSF53659">
    <property type="entry name" value="Isocitrate/Isopropylmalate dehydrogenase-like"/>
    <property type="match status" value="1"/>
</dbReference>
<name>A0A9P6G039_9FUNG</name>
<accession>A0A9P6G039</accession>
<dbReference type="Gene3D" id="3.40.718.10">
    <property type="entry name" value="Isopropylmalate Dehydrogenase"/>
    <property type="match status" value="1"/>
</dbReference>
<dbReference type="EMBL" id="JAABOA010000335">
    <property type="protein sequence ID" value="KAF9584758.1"/>
    <property type="molecule type" value="Genomic_DNA"/>
</dbReference>
<proteinExistence type="inferred from homology"/>
<protein>
    <submittedName>
        <fullName evidence="4">NAD-dependent isocitrate dehydrogenase</fullName>
    </submittedName>
</protein>
<organism evidence="4 5">
    <name type="scientific">Lunasporangiospora selenospora</name>
    <dbReference type="NCBI Taxonomy" id="979761"/>
    <lineage>
        <taxon>Eukaryota</taxon>
        <taxon>Fungi</taxon>
        <taxon>Fungi incertae sedis</taxon>
        <taxon>Mucoromycota</taxon>
        <taxon>Mortierellomycotina</taxon>
        <taxon>Mortierellomycetes</taxon>
        <taxon>Mortierellales</taxon>
        <taxon>Mortierellaceae</taxon>
        <taxon>Lunasporangiospora</taxon>
    </lineage>
</organism>
<evidence type="ECO:0000259" key="3">
    <source>
        <dbReference type="Pfam" id="PF00180"/>
    </source>
</evidence>
<feature type="domain" description="Isopropylmalate dehydrogenase-like" evidence="3">
    <location>
        <begin position="17"/>
        <end position="70"/>
    </location>
</feature>
<dbReference type="GO" id="GO:0004449">
    <property type="term" value="F:isocitrate dehydrogenase (NAD+) activity"/>
    <property type="evidence" value="ECO:0007669"/>
    <property type="project" value="TreeGrafter"/>
</dbReference>
<evidence type="ECO:0000313" key="4">
    <source>
        <dbReference type="EMBL" id="KAF9584758.1"/>
    </source>
</evidence>
<dbReference type="PANTHER" id="PTHR11835">
    <property type="entry name" value="DECARBOXYLATING DEHYDROGENASES-ISOCITRATE, ISOPROPYLMALATE, TARTRATE"/>
    <property type="match status" value="1"/>
</dbReference>
<evidence type="ECO:0000256" key="1">
    <source>
        <dbReference type="ARBA" id="ARBA00007769"/>
    </source>
</evidence>
<comment type="similarity">
    <text evidence="1">Belongs to the isocitrate and isopropylmalate dehydrogenases family.</text>
</comment>
<dbReference type="PANTHER" id="PTHR11835:SF34">
    <property type="entry name" value="ISOCITRATE DEHYDROGENASE [NAD] SUBUNIT ALPHA, MITOCHONDRIAL"/>
    <property type="match status" value="1"/>
</dbReference>